<evidence type="ECO:0000313" key="5">
    <source>
        <dbReference type="Proteomes" id="UP000184440"/>
    </source>
</evidence>
<name>A0A1M7RLI4_9ACTN</name>
<dbReference type="PANTHER" id="PTHR44196">
    <property type="entry name" value="DEHYDROGENASE/REDUCTASE SDR FAMILY MEMBER 7B"/>
    <property type="match status" value="1"/>
</dbReference>
<dbReference type="EMBL" id="FRCS01000021">
    <property type="protein sequence ID" value="SHN47175.1"/>
    <property type="molecule type" value="Genomic_DNA"/>
</dbReference>
<dbReference type="Proteomes" id="UP000184440">
    <property type="component" value="Unassembled WGS sequence"/>
</dbReference>
<evidence type="ECO:0000256" key="3">
    <source>
        <dbReference type="RuleBase" id="RU000363"/>
    </source>
</evidence>
<organism evidence="4 5">
    <name type="scientific">Cryptosporangium aurantiacum</name>
    <dbReference type="NCBI Taxonomy" id="134849"/>
    <lineage>
        <taxon>Bacteria</taxon>
        <taxon>Bacillati</taxon>
        <taxon>Actinomycetota</taxon>
        <taxon>Actinomycetes</taxon>
        <taxon>Cryptosporangiales</taxon>
        <taxon>Cryptosporangiaceae</taxon>
        <taxon>Cryptosporangium</taxon>
    </lineage>
</organism>
<dbReference type="SUPFAM" id="SSF51735">
    <property type="entry name" value="NAD(P)-binding Rossmann-fold domains"/>
    <property type="match status" value="1"/>
</dbReference>
<sequence length="277" mass="28589">MTMKPRHAPLDGTRILVTGASSGIGRALALQLADAGARLALSARRVELLEELAAEIAAGGHPAPILLPDDLAVPGSAARLGQSCLHAFEGSIDILVNNAGTSLTGALSHHADDAAARAVFELNLWAPIALSAAVVPAMRAAGSGTIVNVTSTLQAVPLPLLGYYAASKAALAQATRSLRLELSNTPVRVLEVVPGGTDTALRDIDDLPWQGAPPRTLPPISAQSMAARIVRSLRRGDTRLVYPPYSLLPLEFPMVGRAVARLAGGRVDTAAAIDPLG</sequence>
<comment type="similarity">
    <text evidence="1 3">Belongs to the short-chain dehydrogenases/reductases (SDR) family.</text>
</comment>
<dbReference type="Pfam" id="PF00106">
    <property type="entry name" value="adh_short"/>
    <property type="match status" value="1"/>
</dbReference>
<dbReference type="PRINTS" id="PR00080">
    <property type="entry name" value="SDRFAMILY"/>
</dbReference>
<gene>
    <name evidence="4" type="ORF">SAMN05443668_12123</name>
</gene>
<dbReference type="GO" id="GO:0016020">
    <property type="term" value="C:membrane"/>
    <property type="evidence" value="ECO:0007669"/>
    <property type="project" value="TreeGrafter"/>
</dbReference>
<evidence type="ECO:0000313" key="4">
    <source>
        <dbReference type="EMBL" id="SHN47175.1"/>
    </source>
</evidence>
<reference evidence="4 5" key="1">
    <citation type="submission" date="2016-11" db="EMBL/GenBank/DDBJ databases">
        <authorList>
            <person name="Jaros S."/>
            <person name="Januszkiewicz K."/>
            <person name="Wedrychowicz H."/>
        </authorList>
    </citation>
    <scope>NUCLEOTIDE SEQUENCE [LARGE SCALE GENOMIC DNA]</scope>
    <source>
        <strain evidence="4 5">DSM 46144</strain>
    </source>
</reference>
<dbReference type="GO" id="GO:0016491">
    <property type="term" value="F:oxidoreductase activity"/>
    <property type="evidence" value="ECO:0007669"/>
    <property type="project" value="UniProtKB-KW"/>
</dbReference>
<evidence type="ECO:0000256" key="1">
    <source>
        <dbReference type="ARBA" id="ARBA00006484"/>
    </source>
</evidence>
<keyword evidence="2" id="KW-0560">Oxidoreductase</keyword>
<dbReference type="STRING" id="134849.SAMN05443668_12123"/>
<proteinExistence type="inferred from homology"/>
<accession>A0A1M7RLI4</accession>
<dbReference type="RefSeq" id="WP_218618034.1">
    <property type="nucleotide sequence ID" value="NZ_FRCS01000021.1"/>
</dbReference>
<dbReference type="InterPro" id="IPR036291">
    <property type="entry name" value="NAD(P)-bd_dom_sf"/>
</dbReference>
<evidence type="ECO:0000256" key="2">
    <source>
        <dbReference type="ARBA" id="ARBA00023002"/>
    </source>
</evidence>
<dbReference type="PRINTS" id="PR00081">
    <property type="entry name" value="GDHRDH"/>
</dbReference>
<dbReference type="PANTHER" id="PTHR44196:SF1">
    <property type="entry name" value="DEHYDROGENASE_REDUCTASE SDR FAMILY MEMBER 7B"/>
    <property type="match status" value="1"/>
</dbReference>
<keyword evidence="5" id="KW-1185">Reference proteome</keyword>
<dbReference type="InterPro" id="IPR002347">
    <property type="entry name" value="SDR_fam"/>
</dbReference>
<protein>
    <submittedName>
        <fullName evidence="4">Short-chain dehydrogenase</fullName>
    </submittedName>
</protein>
<dbReference type="AlphaFoldDB" id="A0A1M7RLI4"/>
<dbReference type="Gene3D" id="3.40.50.720">
    <property type="entry name" value="NAD(P)-binding Rossmann-like Domain"/>
    <property type="match status" value="1"/>
</dbReference>